<dbReference type="GO" id="GO:0005524">
    <property type="term" value="F:ATP binding"/>
    <property type="evidence" value="ECO:0007669"/>
    <property type="project" value="UniProtKB-KW"/>
</dbReference>
<dbReference type="STRING" id="1702221.AALO17_21670"/>
<dbReference type="AlphaFoldDB" id="A0A140DXC4"/>
<evidence type="ECO:0000256" key="9">
    <source>
        <dbReference type="SAM" id="Phobius"/>
    </source>
</evidence>
<dbReference type="OrthoDB" id="9760839at2"/>
<sequence>MNNILAMKRIRQAMTALSFLLVLYTAGVMLAGSLHIVESGESSSFLQSIPHAPSSPWMVFWLSFILCSLLSWLILNTVQGSKSGILLCAGFKTLLACIIIWNVNLSCRPLLLLVFSDVLYTMRGFQARYMVGIGSILTGLYLLFSYEVITPMIPMVSTGVYFSVFEHSTSSLLAFGQSLLESATLVLFIAFMCEFLIDLHQEKENIAQELNMMNRVNEDLRHYAQMTEQIAESRERKRLAREIHDTLGHALTGIAAGIDATLVIMDKNPEMAKSQLHLVRQVVSEGIGDVRASLQKLRPGALEQRGLKGALEKMIREFESVTAMTIDLDYQADSLDVDKAKEDVCFRLVQESITNARRHGAATHAAVRFAVDGDWLVITVRDNGRGLPQKTITYGYGLTQMEENVSSLHGMLHFDGSDGFLTEARIPLTKGEYRE</sequence>
<dbReference type="InterPro" id="IPR050482">
    <property type="entry name" value="Sensor_HK_TwoCompSys"/>
</dbReference>
<keyword evidence="7" id="KW-0067">ATP-binding</keyword>
<evidence type="ECO:0000259" key="10">
    <source>
        <dbReference type="PROSITE" id="PS50109"/>
    </source>
</evidence>
<dbReference type="CDD" id="cd16917">
    <property type="entry name" value="HATPase_UhpB-NarQ-NarX-like"/>
    <property type="match status" value="1"/>
</dbReference>
<evidence type="ECO:0000256" key="7">
    <source>
        <dbReference type="ARBA" id="ARBA00022840"/>
    </source>
</evidence>
<keyword evidence="9" id="KW-0812">Transmembrane</keyword>
<keyword evidence="4 11" id="KW-0808">Transferase</keyword>
<dbReference type="GeneID" id="78478750"/>
<dbReference type="SMART" id="SM00387">
    <property type="entry name" value="HATPase_c"/>
    <property type="match status" value="1"/>
</dbReference>
<name>A0A140DXC4_9FIRM</name>
<dbReference type="Gene3D" id="3.30.565.10">
    <property type="entry name" value="Histidine kinase-like ATPase, C-terminal domain"/>
    <property type="match status" value="1"/>
</dbReference>
<feature type="transmembrane region" description="Helical" evidence="9">
    <location>
        <begin position="84"/>
        <end position="103"/>
    </location>
</feature>
<dbReference type="PATRIC" id="fig|1702221.3.peg.2106"/>
<feature type="transmembrane region" description="Helical" evidence="9">
    <location>
        <begin position="57"/>
        <end position="75"/>
    </location>
</feature>
<keyword evidence="8" id="KW-0902">Two-component regulatory system</keyword>
<gene>
    <name evidence="11" type="ORF">AALO17_21670</name>
</gene>
<dbReference type="RefSeq" id="WP_067558781.1">
    <property type="nucleotide sequence ID" value="NZ_CANSHE010000003.1"/>
</dbReference>
<dbReference type="PANTHER" id="PTHR24421">
    <property type="entry name" value="NITRATE/NITRITE SENSOR PROTEIN NARX-RELATED"/>
    <property type="match status" value="1"/>
</dbReference>
<keyword evidence="9" id="KW-0472">Membrane</keyword>
<keyword evidence="9" id="KW-1133">Transmembrane helix</keyword>
<dbReference type="InterPro" id="IPR011712">
    <property type="entry name" value="Sig_transdc_His_kin_sub3_dim/P"/>
</dbReference>
<dbReference type="Gene3D" id="1.20.5.1930">
    <property type="match status" value="1"/>
</dbReference>
<dbReference type="Proteomes" id="UP000069771">
    <property type="component" value="Chromosome"/>
</dbReference>
<dbReference type="InterPro" id="IPR036890">
    <property type="entry name" value="HATPase_C_sf"/>
</dbReference>
<dbReference type="GO" id="GO:0000155">
    <property type="term" value="F:phosphorelay sensor kinase activity"/>
    <property type="evidence" value="ECO:0007669"/>
    <property type="project" value="InterPro"/>
</dbReference>
<dbReference type="GO" id="GO:0046983">
    <property type="term" value="F:protein dimerization activity"/>
    <property type="evidence" value="ECO:0007669"/>
    <property type="project" value="InterPro"/>
</dbReference>
<evidence type="ECO:0000256" key="4">
    <source>
        <dbReference type="ARBA" id="ARBA00022679"/>
    </source>
</evidence>
<feature type="transmembrane region" description="Helical" evidence="9">
    <location>
        <begin position="174"/>
        <end position="197"/>
    </location>
</feature>
<dbReference type="PANTHER" id="PTHR24421:SF10">
    <property type="entry name" value="NITRATE_NITRITE SENSOR PROTEIN NARQ"/>
    <property type="match status" value="1"/>
</dbReference>
<dbReference type="Pfam" id="PF07730">
    <property type="entry name" value="HisKA_3"/>
    <property type="match status" value="1"/>
</dbReference>
<dbReference type="Pfam" id="PF02518">
    <property type="entry name" value="HATPase_c"/>
    <property type="match status" value="1"/>
</dbReference>
<keyword evidence="5" id="KW-0547">Nucleotide-binding</keyword>
<dbReference type="EC" id="2.7.13.3" evidence="2"/>
<evidence type="ECO:0000256" key="1">
    <source>
        <dbReference type="ARBA" id="ARBA00000085"/>
    </source>
</evidence>
<dbReference type="PROSITE" id="PS50109">
    <property type="entry name" value="HIS_KIN"/>
    <property type="match status" value="1"/>
</dbReference>
<dbReference type="InterPro" id="IPR003594">
    <property type="entry name" value="HATPase_dom"/>
</dbReference>
<evidence type="ECO:0000256" key="8">
    <source>
        <dbReference type="ARBA" id="ARBA00023012"/>
    </source>
</evidence>
<evidence type="ECO:0000256" key="3">
    <source>
        <dbReference type="ARBA" id="ARBA00022553"/>
    </source>
</evidence>
<dbReference type="GO" id="GO:0016020">
    <property type="term" value="C:membrane"/>
    <property type="evidence" value="ECO:0007669"/>
    <property type="project" value="InterPro"/>
</dbReference>
<evidence type="ECO:0000256" key="5">
    <source>
        <dbReference type="ARBA" id="ARBA00022741"/>
    </source>
</evidence>
<feature type="transmembrane region" description="Helical" evidence="9">
    <location>
        <begin position="137"/>
        <end position="162"/>
    </location>
</feature>
<keyword evidence="12" id="KW-1185">Reference proteome</keyword>
<reference evidence="11 12" key="1">
    <citation type="journal article" date="2016" name="Gut Pathog.">
        <title>Whole genome sequencing of "Faecalibaculum rodentium" ALO17, isolated from C57BL/6J laboratory mouse feces.</title>
        <authorList>
            <person name="Lim S."/>
            <person name="Chang D.H."/>
            <person name="Ahn S."/>
            <person name="Kim B.C."/>
        </authorList>
    </citation>
    <scope>NUCLEOTIDE SEQUENCE [LARGE SCALE GENOMIC DNA]</scope>
    <source>
        <strain evidence="11 12">Alo17</strain>
    </source>
</reference>
<keyword evidence="6 11" id="KW-0418">Kinase</keyword>
<organism evidence="11 12">
    <name type="scientific">Faecalibaculum rodentium</name>
    <dbReference type="NCBI Taxonomy" id="1702221"/>
    <lineage>
        <taxon>Bacteria</taxon>
        <taxon>Bacillati</taxon>
        <taxon>Bacillota</taxon>
        <taxon>Erysipelotrichia</taxon>
        <taxon>Erysipelotrichales</taxon>
        <taxon>Erysipelotrichaceae</taxon>
        <taxon>Faecalibaculum</taxon>
    </lineage>
</organism>
<dbReference type="EMBL" id="CP011391">
    <property type="protein sequence ID" value="AMK55301.1"/>
    <property type="molecule type" value="Genomic_DNA"/>
</dbReference>
<dbReference type="KEGG" id="fro:AALO17_21670"/>
<protein>
    <recommendedName>
        <fullName evidence="2">histidine kinase</fullName>
        <ecNumber evidence="2">2.7.13.3</ecNumber>
    </recommendedName>
</protein>
<dbReference type="SUPFAM" id="SSF55874">
    <property type="entry name" value="ATPase domain of HSP90 chaperone/DNA topoisomerase II/histidine kinase"/>
    <property type="match status" value="1"/>
</dbReference>
<comment type="catalytic activity">
    <reaction evidence="1">
        <text>ATP + protein L-histidine = ADP + protein N-phospho-L-histidine.</text>
        <dbReference type="EC" id="2.7.13.3"/>
    </reaction>
</comment>
<keyword evidence="3" id="KW-0597">Phosphoprotein</keyword>
<feature type="domain" description="Histidine kinase" evidence="10">
    <location>
        <begin position="246"/>
        <end position="430"/>
    </location>
</feature>
<evidence type="ECO:0000313" key="12">
    <source>
        <dbReference type="Proteomes" id="UP000069771"/>
    </source>
</evidence>
<accession>A0A140DXC4</accession>
<proteinExistence type="predicted"/>
<evidence type="ECO:0000256" key="2">
    <source>
        <dbReference type="ARBA" id="ARBA00012438"/>
    </source>
</evidence>
<feature type="transmembrane region" description="Helical" evidence="9">
    <location>
        <begin position="12"/>
        <end position="37"/>
    </location>
</feature>
<evidence type="ECO:0000256" key="6">
    <source>
        <dbReference type="ARBA" id="ARBA00022777"/>
    </source>
</evidence>
<dbReference type="InterPro" id="IPR005467">
    <property type="entry name" value="His_kinase_dom"/>
</dbReference>
<evidence type="ECO:0000313" key="11">
    <source>
        <dbReference type="EMBL" id="AMK55301.1"/>
    </source>
</evidence>